<dbReference type="InterPro" id="IPR021192">
    <property type="entry name" value="UCP031578_Vanz/RDD"/>
</dbReference>
<evidence type="ECO:0000259" key="2">
    <source>
        <dbReference type="Pfam" id="PF04892"/>
    </source>
</evidence>
<feature type="transmembrane region" description="Helical" evidence="1">
    <location>
        <begin position="111"/>
        <end position="133"/>
    </location>
</feature>
<comment type="caution">
    <text evidence="3">The sequence shown here is derived from an EMBL/GenBank/DDBJ whole genome shotgun (WGS) entry which is preliminary data.</text>
</comment>
<name>A0A917C1D4_9BACL</name>
<dbReference type="Pfam" id="PF04892">
    <property type="entry name" value="VanZ"/>
    <property type="match status" value="1"/>
</dbReference>
<feature type="transmembrane region" description="Helical" evidence="1">
    <location>
        <begin position="243"/>
        <end position="260"/>
    </location>
</feature>
<feature type="transmembrane region" description="Helical" evidence="1">
    <location>
        <begin position="175"/>
        <end position="199"/>
    </location>
</feature>
<protein>
    <submittedName>
        <fullName evidence="3">Permease</fullName>
    </submittedName>
</protein>
<reference evidence="3" key="1">
    <citation type="journal article" date="2014" name="Int. J. Syst. Evol. Microbiol.">
        <title>Complete genome sequence of Corynebacterium casei LMG S-19264T (=DSM 44701T), isolated from a smear-ripened cheese.</title>
        <authorList>
            <consortium name="US DOE Joint Genome Institute (JGI-PGF)"/>
            <person name="Walter F."/>
            <person name="Albersmeier A."/>
            <person name="Kalinowski J."/>
            <person name="Ruckert C."/>
        </authorList>
    </citation>
    <scope>NUCLEOTIDE SEQUENCE</scope>
    <source>
        <strain evidence="3">CGMCC 1.16134</strain>
    </source>
</reference>
<evidence type="ECO:0000313" key="3">
    <source>
        <dbReference type="EMBL" id="GGF67250.1"/>
    </source>
</evidence>
<dbReference type="EMBL" id="BMKR01000004">
    <property type="protein sequence ID" value="GGF67250.1"/>
    <property type="molecule type" value="Genomic_DNA"/>
</dbReference>
<keyword evidence="1" id="KW-1133">Transmembrane helix</keyword>
<keyword evidence="1" id="KW-0472">Membrane</keyword>
<organism evidence="3 4">
    <name type="scientific">Paenibacillus albidus</name>
    <dbReference type="NCBI Taxonomy" id="2041023"/>
    <lineage>
        <taxon>Bacteria</taxon>
        <taxon>Bacillati</taxon>
        <taxon>Bacillota</taxon>
        <taxon>Bacilli</taxon>
        <taxon>Bacillales</taxon>
        <taxon>Paenibacillaceae</taxon>
        <taxon>Paenibacillus</taxon>
    </lineage>
</organism>
<evidence type="ECO:0000313" key="4">
    <source>
        <dbReference type="Proteomes" id="UP000637643"/>
    </source>
</evidence>
<dbReference type="InterPro" id="IPR053150">
    <property type="entry name" value="Teicoplanin_resist-assoc"/>
</dbReference>
<dbReference type="PIRSF" id="PIRSF031578">
    <property type="entry name" value="Uncharacterised_Vanz_RDD-cont"/>
    <property type="match status" value="1"/>
</dbReference>
<accession>A0A917C1D4</accession>
<dbReference type="PANTHER" id="PTHR36834:SF1">
    <property type="entry name" value="INTEGRAL MEMBRANE PROTEIN"/>
    <property type="match status" value="1"/>
</dbReference>
<feature type="domain" description="VanZ-like" evidence="2">
    <location>
        <begin position="50"/>
        <end position="190"/>
    </location>
</feature>
<dbReference type="RefSeq" id="WP_189022654.1">
    <property type="nucleotide sequence ID" value="NZ_BMKR01000004.1"/>
</dbReference>
<reference evidence="3" key="2">
    <citation type="submission" date="2020-09" db="EMBL/GenBank/DDBJ databases">
        <authorList>
            <person name="Sun Q."/>
            <person name="Zhou Y."/>
        </authorList>
    </citation>
    <scope>NUCLEOTIDE SEQUENCE</scope>
    <source>
        <strain evidence="3">CGMCC 1.16134</strain>
    </source>
</reference>
<feature type="transmembrane region" description="Helical" evidence="1">
    <location>
        <begin position="316"/>
        <end position="338"/>
    </location>
</feature>
<keyword evidence="1" id="KW-0812">Transmembrane</keyword>
<feature type="transmembrane region" description="Helical" evidence="1">
    <location>
        <begin position="140"/>
        <end position="163"/>
    </location>
</feature>
<feature type="transmembrane region" description="Helical" evidence="1">
    <location>
        <begin position="220"/>
        <end position="237"/>
    </location>
</feature>
<dbReference type="Proteomes" id="UP000637643">
    <property type="component" value="Unassembled WGS sequence"/>
</dbReference>
<dbReference type="PANTHER" id="PTHR36834">
    <property type="entry name" value="MEMBRANE PROTEIN-RELATED"/>
    <property type="match status" value="1"/>
</dbReference>
<gene>
    <name evidence="3" type="ORF">GCM10010912_10240</name>
</gene>
<dbReference type="InterPro" id="IPR006976">
    <property type="entry name" value="VanZ-like"/>
</dbReference>
<evidence type="ECO:0000256" key="1">
    <source>
        <dbReference type="SAM" id="Phobius"/>
    </source>
</evidence>
<feature type="transmembrane region" description="Helical" evidence="1">
    <location>
        <begin position="44"/>
        <end position="64"/>
    </location>
</feature>
<feature type="transmembrane region" description="Helical" evidence="1">
    <location>
        <begin position="281"/>
        <end position="304"/>
    </location>
</feature>
<sequence length="372" mass="42774">MFQSYLFPISYAFMTFPVAALFFTLPFLIVQYRRHGYINKVRALVLYLLLLYLMNAFYLVMLPLPASRHNLPKLGGALQPIPLQFIQDIMRESNIVGSEPSTYLSLLRERAFLQVIFNVLLMVPFGMFLNYYFRARWMVCILLSFGLSLFFEVTQITGIYGFYDYPHRVFDVDDLIANTLGGIIGYRIAEWISGLLPRIEQLDQSVDLGAKRVTYTRRGIAFMIDGGICMIGTGILYVFELPFAYWIATGIYFILLPYFTNGRTLGKWIVRIRVSGSSEHVTLRMLFVRYGLLYWVFFGLHVLLLEATMNQSIPAAGLLILQILVPILQLSGIIHLIIRMFKKNPVLLYEQISRTSHTISWPDHSPGLAINQ</sequence>
<feature type="transmembrane region" description="Helical" evidence="1">
    <location>
        <begin position="6"/>
        <end position="32"/>
    </location>
</feature>
<dbReference type="AlphaFoldDB" id="A0A917C1D4"/>
<keyword evidence="4" id="KW-1185">Reference proteome</keyword>
<proteinExistence type="predicted"/>